<reference evidence="8 11" key="1">
    <citation type="submission" date="2016-08" db="EMBL/GenBank/DDBJ databases">
        <title>Candidatus Dactylopiibacterium carminicum genome sequence.</title>
        <authorList>
            <person name="Ramirez-Puebla S.T."/>
            <person name="Ormeno-Orrillo E."/>
            <person name="Vera-Ponce De Leon A."/>
            <person name="Luis L."/>
            <person name="Sanchez-Flores A."/>
            <person name="Monica R."/>
            <person name="Martinez-Romero E."/>
        </authorList>
    </citation>
    <scope>NUCLEOTIDE SEQUENCE [LARGE SCALE GENOMIC DNA]</scope>
    <source>
        <strain evidence="8">END1</strain>
    </source>
</reference>
<dbReference type="Proteomes" id="UP000623509">
    <property type="component" value="Unassembled WGS sequence"/>
</dbReference>
<dbReference type="Proteomes" id="UP000216107">
    <property type="component" value="Unassembled WGS sequence"/>
</dbReference>
<evidence type="ECO:0000256" key="6">
    <source>
        <dbReference type="SAM" id="Phobius"/>
    </source>
</evidence>
<evidence type="ECO:0000259" key="7">
    <source>
        <dbReference type="Pfam" id="PF00884"/>
    </source>
</evidence>
<dbReference type="AlphaFoldDB" id="A0A272ESW9"/>
<evidence type="ECO:0000313" key="11">
    <source>
        <dbReference type="Proteomes" id="UP000623509"/>
    </source>
</evidence>
<gene>
    <name evidence="8" type="ORF">BGI27_09810</name>
    <name evidence="9" type="ORF">CGU29_08760</name>
</gene>
<evidence type="ECO:0000256" key="2">
    <source>
        <dbReference type="ARBA" id="ARBA00022475"/>
    </source>
</evidence>
<comment type="subcellular location">
    <subcellularLocation>
        <location evidence="1">Cell membrane</location>
        <topology evidence="1">Multi-pass membrane protein</topology>
    </subcellularLocation>
</comment>
<keyword evidence="3 6" id="KW-0812">Transmembrane</keyword>
<comment type="caution">
    <text evidence="9">The sequence shown here is derived from an EMBL/GenBank/DDBJ whole genome shotgun (WGS) entry which is preliminary data.</text>
</comment>
<protein>
    <submittedName>
        <fullName evidence="9">Capsular biosynthesis protein</fullName>
    </submittedName>
</protein>
<evidence type="ECO:0000256" key="4">
    <source>
        <dbReference type="ARBA" id="ARBA00022989"/>
    </source>
</evidence>
<keyword evidence="11" id="KW-1185">Reference proteome</keyword>
<evidence type="ECO:0000256" key="1">
    <source>
        <dbReference type="ARBA" id="ARBA00004651"/>
    </source>
</evidence>
<dbReference type="CDD" id="cd16015">
    <property type="entry name" value="LTA_synthase"/>
    <property type="match status" value="1"/>
</dbReference>
<evidence type="ECO:0000313" key="8">
    <source>
        <dbReference type="EMBL" id="KAF7599113.1"/>
    </source>
</evidence>
<keyword evidence="2" id="KW-1003">Cell membrane</keyword>
<organism evidence="9 10">
    <name type="scientific">Candidatus Dactylopiibacterium carminicum</name>
    <dbReference type="NCBI Taxonomy" id="857335"/>
    <lineage>
        <taxon>Bacteria</taxon>
        <taxon>Pseudomonadati</taxon>
        <taxon>Pseudomonadota</taxon>
        <taxon>Betaproteobacteria</taxon>
        <taxon>Rhodocyclales</taxon>
        <taxon>Rhodocyclaceae</taxon>
        <taxon>Candidatus Dactylopiibacterium</taxon>
    </lineage>
</organism>
<accession>A0A272ESW9</accession>
<evidence type="ECO:0000256" key="3">
    <source>
        <dbReference type="ARBA" id="ARBA00022692"/>
    </source>
</evidence>
<evidence type="ECO:0000256" key="5">
    <source>
        <dbReference type="ARBA" id="ARBA00023136"/>
    </source>
</evidence>
<dbReference type="EMBL" id="MDUX01000028">
    <property type="protein sequence ID" value="KAF7599113.1"/>
    <property type="molecule type" value="Genomic_DNA"/>
</dbReference>
<dbReference type="InterPro" id="IPR017850">
    <property type="entry name" value="Alkaline_phosphatase_core_sf"/>
</dbReference>
<dbReference type="SUPFAM" id="SSF53649">
    <property type="entry name" value="Alkaline phosphatase-like"/>
    <property type="match status" value="1"/>
</dbReference>
<dbReference type="Pfam" id="PF00884">
    <property type="entry name" value="Sulfatase"/>
    <property type="match status" value="1"/>
</dbReference>
<feature type="domain" description="Sulfatase N-terminal" evidence="7">
    <location>
        <begin position="206"/>
        <end position="485"/>
    </location>
</feature>
<dbReference type="PANTHER" id="PTHR47371">
    <property type="entry name" value="LIPOTEICHOIC ACID SYNTHASE"/>
    <property type="match status" value="1"/>
</dbReference>
<dbReference type="InterPro" id="IPR000917">
    <property type="entry name" value="Sulfatase_N"/>
</dbReference>
<feature type="transmembrane region" description="Helical" evidence="6">
    <location>
        <begin position="135"/>
        <end position="153"/>
    </location>
</feature>
<dbReference type="InterPro" id="IPR050448">
    <property type="entry name" value="OpgB/LTA_synthase_biosynth"/>
</dbReference>
<dbReference type="Gene3D" id="3.40.720.10">
    <property type="entry name" value="Alkaline Phosphatase, subunit A"/>
    <property type="match status" value="1"/>
</dbReference>
<feature type="transmembrane region" description="Helical" evidence="6">
    <location>
        <begin position="25"/>
        <end position="46"/>
    </location>
</feature>
<feature type="transmembrane region" description="Helical" evidence="6">
    <location>
        <begin position="100"/>
        <end position="123"/>
    </location>
</feature>
<keyword evidence="5 6" id="KW-0472">Membrane</keyword>
<dbReference type="GO" id="GO:0005886">
    <property type="term" value="C:plasma membrane"/>
    <property type="evidence" value="ECO:0007669"/>
    <property type="project" value="UniProtKB-SubCell"/>
</dbReference>
<proteinExistence type="predicted"/>
<evidence type="ECO:0000313" key="9">
    <source>
        <dbReference type="EMBL" id="PAS93126.1"/>
    </source>
</evidence>
<name>A0A272ESW9_9RHOO</name>
<dbReference type="EMBL" id="NMRN01000022">
    <property type="protein sequence ID" value="PAS93126.1"/>
    <property type="molecule type" value="Genomic_DNA"/>
</dbReference>
<evidence type="ECO:0000313" key="10">
    <source>
        <dbReference type="Proteomes" id="UP000216107"/>
    </source>
</evidence>
<dbReference type="PANTHER" id="PTHR47371:SF3">
    <property type="entry name" value="PHOSPHOGLYCEROL TRANSFERASE I"/>
    <property type="match status" value="1"/>
</dbReference>
<sequence length="489" mass="54990">MLLAFVLTALAEACLMQPRPFLRRPAWTCALHAGSVGVLFVLGLLVFRRPWFAACQPLAWHFLLLAVNWVKRDALREPFVFQDFEYFVDLLRHPRLYLPFFGYCNALLGIAAAVIFITTGMLLEPGLDAKLFRQGVLLSALLTVLALLVGWWHGRRIVASFDADADLRCFGLAANLWLYALAERRKPQLPSRFVGQLSLLAAENTPHLVVVQSESFFDARRVYEGVAPSVYAWLDAAKADAVLHGLLEVPAWGANTVRSEFAFLSGLRNEALGVHRFNPYRRLREVDTVAWALRRAGYRTVCVHPYSANFYQRDRQFPLFGFDEFVDIRAFSAEDRVGAYIGDIAVADRVAELLQAADAPLFVFVITMENHGPLHLETVGAGDEAMLYSGQPPSGHADLTAYLRHIVNAGQMQQRLCDCLAAQSRDGWLCWYGDHLPIMPSVYRQAGFEDARTDYFIWHARRPASASTRRDMHMADLAENLLSVMQGAR</sequence>
<keyword evidence="4 6" id="KW-1133">Transmembrane helix</keyword>
<dbReference type="OrthoDB" id="5363296at2"/>
<reference evidence="9 10" key="2">
    <citation type="submission" date="2017-07" db="EMBL/GenBank/DDBJ databases">
        <title>Candidatus Dactylopiibacterium carminicum, a nitrogen-fixing symbiont of the cochineal insect Dactylopius coccus and Dactylopius opuntiae (Hemiptera: Coccoidea: Dactylopiidae).</title>
        <authorList>
            <person name="Vera A."/>
        </authorList>
    </citation>
    <scope>NUCLEOTIDE SEQUENCE [LARGE SCALE GENOMIC DNA]</scope>
    <source>
        <strain evidence="9 10">NFDCM</strain>
    </source>
</reference>